<dbReference type="Gene3D" id="2.60.40.10">
    <property type="entry name" value="Immunoglobulins"/>
    <property type="match status" value="2"/>
</dbReference>
<sequence length="328" mass="37160">MAMFAWFISHILFLTVCLSSLLINTRAAQICTEDVISIECAKAMGNAMYVEYGKSFNLYCATSEFQIEIRSEGISNDLYYTRNNQLLSNDLIEIVNSTTIKLHVETPPKSESIYVCRVKDTDEPVDWTAVIVEDKPPPVTDFDCHSYNPDNLICTWTRPESAFKTTYDVTFTISDGRNQITPNKCTNLVSHKDSRKMSCLWTHNMNSQPYKPEQLYFQLAVTNTFGTTKINKTPSQQLESVVPPGSLRDFLCQSEPLIPGSSRHPHLTPETSNYNQDYSYKVVCFVYEGGELSYFHPKDIDPSLCSHIVVDTASLDENQLTLKPRIGP</sequence>
<organism evidence="3 4">
    <name type="scientific">Ignelater luminosus</name>
    <name type="common">Cucubano</name>
    <name type="synonym">Pyrophorus luminosus</name>
    <dbReference type="NCBI Taxonomy" id="2038154"/>
    <lineage>
        <taxon>Eukaryota</taxon>
        <taxon>Metazoa</taxon>
        <taxon>Ecdysozoa</taxon>
        <taxon>Arthropoda</taxon>
        <taxon>Hexapoda</taxon>
        <taxon>Insecta</taxon>
        <taxon>Pterygota</taxon>
        <taxon>Neoptera</taxon>
        <taxon>Endopterygota</taxon>
        <taxon>Coleoptera</taxon>
        <taxon>Polyphaga</taxon>
        <taxon>Elateriformia</taxon>
        <taxon>Elateroidea</taxon>
        <taxon>Elateridae</taxon>
        <taxon>Agrypninae</taxon>
        <taxon>Pyrophorini</taxon>
        <taxon>Ignelater</taxon>
    </lineage>
</organism>
<evidence type="ECO:0000259" key="2">
    <source>
        <dbReference type="PROSITE" id="PS51910"/>
    </source>
</evidence>
<dbReference type="Proteomes" id="UP000801492">
    <property type="component" value="Unassembled WGS sequence"/>
</dbReference>
<dbReference type="InterPro" id="IPR001223">
    <property type="entry name" value="Glyco_hydro18_cat"/>
</dbReference>
<feature type="chain" id="PRO_5035453263" description="GH18 domain-containing protein" evidence="1">
    <location>
        <begin position="28"/>
        <end position="328"/>
    </location>
</feature>
<dbReference type="PROSITE" id="PS51910">
    <property type="entry name" value="GH18_2"/>
    <property type="match status" value="1"/>
</dbReference>
<dbReference type="InterPro" id="IPR013783">
    <property type="entry name" value="Ig-like_fold"/>
</dbReference>
<proteinExistence type="predicted"/>
<evidence type="ECO:0000313" key="3">
    <source>
        <dbReference type="EMBL" id="KAF2900729.1"/>
    </source>
</evidence>
<evidence type="ECO:0000256" key="1">
    <source>
        <dbReference type="SAM" id="SignalP"/>
    </source>
</evidence>
<reference evidence="3" key="1">
    <citation type="submission" date="2019-08" db="EMBL/GenBank/DDBJ databases">
        <title>The genome of the North American firefly Photinus pyralis.</title>
        <authorList>
            <consortium name="Photinus pyralis genome working group"/>
            <person name="Fallon T.R."/>
            <person name="Sander Lower S.E."/>
            <person name="Weng J.-K."/>
        </authorList>
    </citation>
    <scope>NUCLEOTIDE SEQUENCE</scope>
    <source>
        <strain evidence="3">TRF0915ILg1</strain>
        <tissue evidence="3">Whole body</tissue>
    </source>
</reference>
<comment type="caution">
    <text evidence="3">The sequence shown here is derived from an EMBL/GenBank/DDBJ whole genome shotgun (WGS) entry which is preliminary data.</text>
</comment>
<gene>
    <name evidence="3" type="ORF">ILUMI_05454</name>
</gene>
<dbReference type="GO" id="GO:0005975">
    <property type="term" value="P:carbohydrate metabolic process"/>
    <property type="evidence" value="ECO:0007669"/>
    <property type="project" value="InterPro"/>
</dbReference>
<feature type="domain" description="GH18" evidence="2">
    <location>
        <begin position="280"/>
        <end position="328"/>
    </location>
</feature>
<feature type="signal peptide" evidence="1">
    <location>
        <begin position="1"/>
        <end position="27"/>
    </location>
</feature>
<protein>
    <recommendedName>
        <fullName evidence="2">GH18 domain-containing protein</fullName>
    </recommendedName>
</protein>
<keyword evidence="4" id="KW-1185">Reference proteome</keyword>
<name>A0A8K0D7P0_IGNLU</name>
<feature type="non-terminal residue" evidence="3">
    <location>
        <position position="1"/>
    </location>
</feature>
<dbReference type="OrthoDB" id="6381660at2759"/>
<dbReference type="SUPFAM" id="SSF49265">
    <property type="entry name" value="Fibronectin type III"/>
    <property type="match status" value="1"/>
</dbReference>
<dbReference type="EMBL" id="VTPC01002027">
    <property type="protein sequence ID" value="KAF2900729.1"/>
    <property type="molecule type" value="Genomic_DNA"/>
</dbReference>
<accession>A0A8K0D7P0</accession>
<keyword evidence="1" id="KW-0732">Signal</keyword>
<dbReference type="InterPro" id="IPR036116">
    <property type="entry name" value="FN3_sf"/>
</dbReference>
<evidence type="ECO:0000313" key="4">
    <source>
        <dbReference type="Proteomes" id="UP000801492"/>
    </source>
</evidence>
<dbReference type="AlphaFoldDB" id="A0A8K0D7P0"/>